<reference evidence="2" key="1">
    <citation type="submission" date="2019-07" db="EMBL/GenBank/DDBJ databases">
        <authorList>
            <person name="Weber M."/>
            <person name="Kostadinov I."/>
            <person name="Kostadinov D I."/>
        </authorList>
    </citation>
    <scope>NUCLEOTIDE SEQUENCE</scope>
    <source>
        <strain evidence="2">Gfbio:sag-sample-m06:053724c1-46a9-4a36-b237-ea2bf867836b</strain>
    </source>
</reference>
<keyword evidence="1" id="KW-0472">Membrane</keyword>
<dbReference type="EMBL" id="LR633967">
    <property type="protein sequence ID" value="VUX55778.1"/>
    <property type="molecule type" value="Genomic_DNA"/>
</dbReference>
<gene>
    <name evidence="2" type="ORF">JTBM06_V1_110007</name>
</gene>
<feature type="transmembrane region" description="Helical" evidence="1">
    <location>
        <begin position="7"/>
        <end position="27"/>
    </location>
</feature>
<evidence type="ECO:0000313" key="2">
    <source>
        <dbReference type="EMBL" id="VUX55778.1"/>
    </source>
</evidence>
<proteinExistence type="predicted"/>
<name>A0A7D9D3M6_9GAMM</name>
<keyword evidence="1" id="KW-0812">Transmembrane</keyword>
<sequence>MKTIASLAKTTAIGGLVFLLPLVLIGYEVERLTDGWVAVYLPGAPETRSGSVAYFTNDRVVPLDTDFAGIASCLKTLGRGSSKIISDTSRLQRNV</sequence>
<evidence type="ECO:0000256" key="1">
    <source>
        <dbReference type="SAM" id="Phobius"/>
    </source>
</evidence>
<dbReference type="AlphaFoldDB" id="A0A7D9D3M6"/>
<accession>A0A7D9D3M6</accession>
<protein>
    <submittedName>
        <fullName evidence="2">Uncharacterized protein</fullName>
    </submittedName>
</protein>
<keyword evidence="1" id="KW-1133">Transmembrane helix</keyword>
<organism evidence="2">
    <name type="scientific">uncultured Woeseiaceae bacterium</name>
    <dbReference type="NCBI Taxonomy" id="1983305"/>
    <lineage>
        <taxon>Bacteria</taxon>
        <taxon>Pseudomonadati</taxon>
        <taxon>Pseudomonadota</taxon>
        <taxon>Gammaproteobacteria</taxon>
        <taxon>Woeseiales</taxon>
        <taxon>Woeseiaceae</taxon>
        <taxon>environmental samples</taxon>
    </lineage>
</organism>